<dbReference type="EMBL" id="HBNS01005835">
    <property type="protein sequence ID" value="CAE4587648.1"/>
    <property type="molecule type" value="Transcribed_RNA"/>
</dbReference>
<name>A0A7S4QMV6_9STRA</name>
<proteinExistence type="predicted"/>
<reference evidence="1" key="1">
    <citation type="submission" date="2021-01" db="EMBL/GenBank/DDBJ databases">
        <authorList>
            <person name="Corre E."/>
            <person name="Pelletier E."/>
            <person name="Niang G."/>
            <person name="Scheremetjew M."/>
            <person name="Finn R."/>
            <person name="Kale V."/>
            <person name="Holt S."/>
            <person name="Cochrane G."/>
            <person name="Meng A."/>
            <person name="Brown T."/>
            <person name="Cohen L."/>
        </authorList>
    </citation>
    <scope>NUCLEOTIDE SEQUENCE</scope>
    <source>
        <strain evidence="1">GSO104</strain>
    </source>
</reference>
<dbReference type="AlphaFoldDB" id="A0A7S4QMV6"/>
<protein>
    <submittedName>
        <fullName evidence="1">Uncharacterized protein</fullName>
    </submittedName>
</protein>
<accession>A0A7S4QMV6</accession>
<organism evidence="1">
    <name type="scientific">Ditylum brightwellii</name>
    <dbReference type="NCBI Taxonomy" id="49249"/>
    <lineage>
        <taxon>Eukaryota</taxon>
        <taxon>Sar</taxon>
        <taxon>Stramenopiles</taxon>
        <taxon>Ochrophyta</taxon>
        <taxon>Bacillariophyta</taxon>
        <taxon>Mediophyceae</taxon>
        <taxon>Lithodesmiophycidae</taxon>
        <taxon>Lithodesmiales</taxon>
        <taxon>Lithodesmiaceae</taxon>
        <taxon>Ditylum</taxon>
    </lineage>
</organism>
<sequence>MIPSKSSSMCLNRTSAALLLPDRRALQEPTVEKKISDNVSLFGEMDCSSIIILCENSTLGFSVYESCFSQTPPIAELLHIKKGIVTTRIVLMMDTRYAQEHLDA</sequence>
<gene>
    <name evidence="1" type="ORF">DBRI00130_LOCUS4749</name>
</gene>
<evidence type="ECO:0000313" key="1">
    <source>
        <dbReference type="EMBL" id="CAE4587648.1"/>
    </source>
</evidence>